<dbReference type="PROSITE" id="PS51318">
    <property type="entry name" value="TAT"/>
    <property type="match status" value="1"/>
</dbReference>
<evidence type="ECO:0000256" key="1">
    <source>
        <dbReference type="ARBA" id="ARBA00007401"/>
    </source>
</evidence>
<gene>
    <name evidence="9" type="ORF">FOY91_03515</name>
</gene>
<dbReference type="Pfam" id="PF02836">
    <property type="entry name" value="Glyco_hydro_2_C"/>
    <property type="match status" value="1"/>
</dbReference>
<evidence type="ECO:0000259" key="4">
    <source>
        <dbReference type="Pfam" id="PF00703"/>
    </source>
</evidence>
<keyword evidence="2 9" id="KW-0378">Hydrolase</keyword>
<dbReference type="InterPro" id="IPR040605">
    <property type="entry name" value="Glyco_hydro2_dom5"/>
</dbReference>
<evidence type="ECO:0000259" key="5">
    <source>
        <dbReference type="Pfam" id="PF02836"/>
    </source>
</evidence>
<feature type="domain" description="Glycoside hydrolase family 2 immunoglobulin-like beta-sandwich" evidence="4">
    <location>
        <begin position="267"/>
        <end position="368"/>
    </location>
</feature>
<dbReference type="OrthoDB" id="9758603at2"/>
<dbReference type="SUPFAM" id="SSF49785">
    <property type="entry name" value="Galactose-binding domain-like"/>
    <property type="match status" value="1"/>
</dbReference>
<dbReference type="InterPro" id="IPR006104">
    <property type="entry name" value="Glyco_hydro_2_N"/>
</dbReference>
<dbReference type="RefSeq" id="WP_145148188.1">
    <property type="nucleotide sequence ID" value="NZ_VNIM01000008.1"/>
</dbReference>
<dbReference type="Gene3D" id="2.60.120.260">
    <property type="entry name" value="Galactose-binding domain-like"/>
    <property type="match status" value="1"/>
</dbReference>
<protein>
    <submittedName>
        <fullName evidence="9">Glycoside hydrolase family 2 protein</fullName>
    </submittedName>
</protein>
<dbReference type="InterPro" id="IPR006311">
    <property type="entry name" value="TAT_signal"/>
</dbReference>
<dbReference type="InterPro" id="IPR017853">
    <property type="entry name" value="GH"/>
</dbReference>
<feature type="domain" description="Glycoside hydrolase family 2 catalytic" evidence="5">
    <location>
        <begin position="377"/>
        <end position="528"/>
    </location>
</feature>
<evidence type="ECO:0000259" key="8">
    <source>
        <dbReference type="Pfam" id="PF18565"/>
    </source>
</evidence>
<dbReference type="Pfam" id="PF00703">
    <property type="entry name" value="Glyco_hydro_2"/>
    <property type="match status" value="1"/>
</dbReference>
<reference evidence="9 10" key="1">
    <citation type="submission" date="2019-07" db="EMBL/GenBank/DDBJ databases">
        <title>Sphingomonas solaris sp. nov., isolated from a solar panel from Boston, Massachusetts.</title>
        <authorList>
            <person name="Tanner K."/>
            <person name="Pascual J."/>
            <person name="Mancuso C."/>
            <person name="Pereto J."/>
            <person name="Khalil A."/>
            <person name="Vilanova C."/>
        </authorList>
    </citation>
    <scope>NUCLEOTIDE SEQUENCE [LARGE SCALE GENOMIC DNA]</scope>
    <source>
        <strain evidence="9 10">R4DWN</strain>
    </source>
</reference>
<dbReference type="InterPro" id="IPR006102">
    <property type="entry name" value="Ig-like_GH2"/>
</dbReference>
<accession>A0A558RB48</accession>
<dbReference type="EMBL" id="VNIM01000008">
    <property type="protein sequence ID" value="TVV76610.1"/>
    <property type="molecule type" value="Genomic_DNA"/>
</dbReference>
<comment type="caution">
    <text evidence="9">The sequence shown here is derived from an EMBL/GenBank/DDBJ whole genome shotgun (WGS) entry which is preliminary data.</text>
</comment>
<dbReference type="PRINTS" id="PR00132">
    <property type="entry name" value="GLHYDRLASE2"/>
</dbReference>
<dbReference type="GO" id="GO:0005975">
    <property type="term" value="P:carbohydrate metabolic process"/>
    <property type="evidence" value="ECO:0007669"/>
    <property type="project" value="InterPro"/>
</dbReference>
<dbReference type="InterPro" id="IPR032311">
    <property type="entry name" value="DUF4982"/>
</dbReference>
<keyword evidence="3" id="KW-0326">Glycosidase</keyword>
<dbReference type="GO" id="GO:0004553">
    <property type="term" value="F:hydrolase activity, hydrolyzing O-glycosyl compounds"/>
    <property type="evidence" value="ECO:0007669"/>
    <property type="project" value="InterPro"/>
</dbReference>
<feature type="domain" description="DUF4982" evidence="7">
    <location>
        <begin position="712"/>
        <end position="768"/>
    </location>
</feature>
<evidence type="ECO:0000259" key="7">
    <source>
        <dbReference type="Pfam" id="PF16355"/>
    </source>
</evidence>
<evidence type="ECO:0000256" key="2">
    <source>
        <dbReference type="ARBA" id="ARBA00022801"/>
    </source>
</evidence>
<dbReference type="AlphaFoldDB" id="A0A558RB48"/>
<evidence type="ECO:0000313" key="9">
    <source>
        <dbReference type="EMBL" id="TVV76610.1"/>
    </source>
</evidence>
<proteinExistence type="inferred from homology"/>
<dbReference type="InterPro" id="IPR013783">
    <property type="entry name" value="Ig-like_fold"/>
</dbReference>
<dbReference type="SUPFAM" id="SSF49303">
    <property type="entry name" value="beta-Galactosidase/glucuronidase domain"/>
    <property type="match status" value="1"/>
</dbReference>
<dbReference type="Gene3D" id="3.20.20.80">
    <property type="entry name" value="Glycosidases"/>
    <property type="match status" value="1"/>
</dbReference>
<dbReference type="InterPro" id="IPR006103">
    <property type="entry name" value="Glyco_hydro_2_cat"/>
</dbReference>
<feature type="domain" description="Glycoside hydrolase family 2" evidence="8">
    <location>
        <begin position="782"/>
        <end position="883"/>
    </location>
</feature>
<dbReference type="InterPro" id="IPR023232">
    <property type="entry name" value="Glyco_hydro_2_AS"/>
</dbReference>
<name>A0A558RB48_9SPHN</name>
<dbReference type="Pfam" id="PF02837">
    <property type="entry name" value="Glyco_hydro_2_N"/>
    <property type="match status" value="1"/>
</dbReference>
<dbReference type="InterPro" id="IPR006101">
    <property type="entry name" value="Glyco_hydro_2"/>
</dbReference>
<sequence>MTQQDSELPRRHVLKAAALGGVALTLGNAVDATAATVRADTAGGPARDLLFDTDWRFFLGDAAQAQNPTFDDTGWRKLDLPHDWSIEDRPGAPKTTDPWVPPVALWNPGPHPKGAPVVSPEVPIVMASVPPASPDGPPHKVGPFDTDATAFGWGTGWTVGGIGWYRKHFTLTPLVPGEQVEIRFDGAYMIAEAWINGVSLGRNVNGYLGFVFDLTPHLRADGANVLAVRVSNVGETARWYSGSGLYRHVWLSRTGAVRVPYSGTAITTPKVAADAATVLVGVEVENRATRPETVTCQVALRDTAGRVVATAVKPVSLAAGQAGRVDVELSVPRPALWSPDAPNLHHADITLTAGGKTTDRISERFGIRTIAVSPKAGFQVNGKTYQLQGACVHHDHGMLGAVAIDRAERRKVELMKANGFNAIRCSHNPPSPYFLDVCDELGMIVMDEAFDMWEKPKLMKDAYHLYFKDHWRADLTSMIRRDRNHASIAFWSIGNEINEAISPRGVEIATQMRGVIRAQDTTRFITQALTASYAGEKGKGARAQLDVTSYNYSFNAVEKDHATYPDLSFLTTETHSADAYDIREHMERIPAYMGEFVWTGMDYIGEVGSGSSRLRSDTAPPDSEKKIIFGMDVSMLNFYVWDYPAYQAGSGEIDLIGLKKPPSVYRDVVWGRTPLALFVQRPVPQGYHEEQTAWGWPDVLESWTWPAGDARPMAVHVYSTGDEVALLLNGKEVGRKALAPADKCKVVLKVPYQPGKLVAVAYKGGREIGRRTLETVGAPARLKLRAERSRIAGSAADLGYVFAEVCDAQGRPVPDAAVPLTFEVAGKAMLRAAGSANPYGIESFQDGLTRSFHGTALAILQPTGRRGDAQVRVSSPGLQSASLSIQVG</sequence>
<dbReference type="InterPro" id="IPR036156">
    <property type="entry name" value="Beta-gal/glucu_dom_sf"/>
</dbReference>
<evidence type="ECO:0000256" key="3">
    <source>
        <dbReference type="ARBA" id="ARBA00023295"/>
    </source>
</evidence>
<dbReference type="PANTHER" id="PTHR42732:SF1">
    <property type="entry name" value="BETA-MANNOSIDASE"/>
    <property type="match status" value="1"/>
</dbReference>
<dbReference type="InterPro" id="IPR051913">
    <property type="entry name" value="GH2_Domain-Containing"/>
</dbReference>
<dbReference type="Gene3D" id="2.60.40.10">
    <property type="entry name" value="Immunoglobulins"/>
    <property type="match status" value="3"/>
</dbReference>
<dbReference type="Proteomes" id="UP000318681">
    <property type="component" value="Unassembled WGS sequence"/>
</dbReference>
<evidence type="ECO:0000259" key="6">
    <source>
        <dbReference type="Pfam" id="PF02837"/>
    </source>
</evidence>
<dbReference type="Pfam" id="PF18565">
    <property type="entry name" value="Glyco_hydro2_C5"/>
    <property type="match status" value="1"/>
</dbReference>
<organism evidence="9 10">
    <name type="scientific">Alterirhizorhabdus solaris</name>
    <dbReference type="NCBI Taxonomy" id="2529389"/>
    <lineage>
        <taxon>Bacteria</taxon>
        <taxon>Pseudomonadati</taxon>
        <taxon>Pseudomonadota</taxon>
        <taxon>Alphaproteobacteria</taxon>
        <taxon>Sphingomonadales</taxon>
        <taxon>Rhizorhabdaceae</taxon>
        <taxon>Alterirhizorhabdus</taxon>
    </lineage>
</organism>
<evidence type="ECO:0000313" key="10">
    <source>
        <dbReference type="Proteomes" id="UP000318681"/>
    </source>
</evidence>
<comment type="similarity">
    <text evidence="1">Belongs to the glycosyl hydrolase 2 family.</text>
</comment>
<dbReference type="PANTHER" id="PTHR42732">
    <property type="entry name" value="BETA-GALACTOSIDASE"/>
    <property type="match status" value="1"/>
</dbReference>
<dbReference type="InterPro" id="IPR008979">
    <property type="entry name" value="Galactose-bd-like_sf"/>
</dbReference>
<dbReference type="SUPFAM" id="SSF51445">
    <property type="entry name" value="(Trans)glycosidases"/>
    <property type="match status" value="1"/>
</dbReference>
<feature type="domain" description="Glycosyl hydrolases family 2 sugar binding" evidence="6">
    <location>
        <begin position="158"/>
        <end position="251"/>
    </location>
</feature>
<dbReference type="PROSITE" id="PS00608">
    <property type="entry name" value="GLYCOSYL_HYDROL_F2_2"/>
    <property type="match status" value="1"/>
</dbReference>
<dbReference type="Pfam" id="PF16355">
    <property type="entry name" value="DUF4982"/>
    <property type="match status" value="1"/>
</dbReference>
<keyword evidence="10" id="KW-1185">Reference proteome</keyword>